<feature type="transmembrane region" description="Helical" evidence="2">
    <location>
        <begin position="12"/>
        <end position="35"/>
    </location>
</feature>
<evidence type="ECO:0000313" key="3">
    <source>
        <dbReference type="EMBL" id="SKA66282.1"/>
    </source>
</evidence>
<keyword evidence="2" id="KW-0472">Membrane</keyword>
<dbReference type="STRING" id="39495.SAMN02745111_01271"/>
<dbReference type="PANTHER" id="PTHR38454:SF1">
    <property type="entry name" value="INTEGRAL MEMBRANE PROTEIN"/>
    <property type="match status" value="1"/>
</dbReference>
<name>A0A1T4VMR7_9FIRM</name>
<dbReference type="InterPro" id="IPR018580">
    <property type="entry name" value="Uncharacterised_YfhO"/>
</dbReference>
<dbReference type="OrthoDB" id="9815466at2"/>
<feature type="transmembrane region" description="Helical" evidence="2">
    <location>
        <begin position="416"/>
        <end position="433"/>
    </location>
</feature>
<evidence type="ECO:0000313" key="4">
    <source>
        <dbReference type="Proteomes" id="UP000190814"/>
    </source>
</evidence>
<dbReference type="AlphaFoldDB" id="A0A1T4VMR7"/>
<feature type="transmembrane region" description="Helical" evidence="2">
    <location>
        <begin position="332"/>
        <end position="354"/>
    </location>
</feature>
<dbReference type="RefSeq" id="WP_078766136.1">
    <property type="nucleotide sequence ID" value="NZ_FUXZ01000007.1"/>
</dbReference>
<dbReference type="Pfam" id="PF09586">
    <property type="entry name" value="YfhO"/>
    <property type="match status" value="1"/>
</dbReference>
<feature type="region of interest" description="Disordered" evidence="1">
    <location>
        <begin position="841"/>
        <end position="875"/>
    </location>
</feature>
<dbReference type="Proteomes" id="UP000190814">
    <property type="component" value="Unassembled WGS sequence"/>
</dbReference>
<feature type="transmembrane region" description="Helical" evidence="2">
    <location>
        <begin position="816"/>
        <end position="837"/>
    </location>
</feature>
<protein>
    <submittedName>
        <fullName evidence="3">Uncharacterized membrane protein YfhO</fullName>
    </submittedName>
</protein>
<keyword evidence="2" id="KW-1133">Transmembrane helix</keyword>
<feature type="transmembrane region" description="Helical" evidence="2">
    <location>
        <begin position="189"/>
        <end position="218"/>
    </location>
</feature>
<feature type="transmembrane region" description="Helical" evidence="2">
    <location>
        <begin position="239"/>
        <end position="259"/>
    </location>
</feature>
<feature type="compositionally biased region" description="Basic and acidic residues" evidence="1">
    <location>
        <begin position="918"/>
        <end position="929"/>
    </location>
</feature>
<accession>A0A1T4VMR7</accession>
<feature type="transmembrane region" description="Helical" evidence="2">
    <location>
        <begin position="111"/>
        <end position="133"/>
    </location>
</feature>
<reference evidence="3 4" key="1">
    <citation type="submission" date="2017-02" db="EMBL/GenBank/DDBJ databases">
        <authorList>
            <person name="Peterson S.W."/>
        </authorList>
    </citation>
    <scope>NUCLEOTIDE SEQUENCE [LARGE SCALE GENOMIC DNA]</scope>
    <source>
        <strain evidence="3 4">ATCC 35992</strain>
    </source>
</reference>
<feature type="transmembrane region" description="Helical" evidence="2">
    <location>
        <begin position="366"/>
        <end position="384"/>
    </location>
</feature>
<dbReference type="PANTHER" id="PTHR38454">
    <property type="entry name" value="INTEGRAL MEMBRANE PROTEIN-RELATED"/>
    <property type="match status" value="1"/>
</dbReference>
<feature type="transmembrane region" description="Helical" evidence="2">
    <location>
        <begin position="139"/>
        <end position="157"/>
    </location>
</feature>
<feature type="transmembrane region" description="Helical" evidence="2">
    <location>
        <begin position="302"/>
        <end position="320"/>
    </location>
</feature>
<feature type="transmembrane region" description="Helical" evidence="2">
    <location>
        <begin position="391"/>
        <end position="410"/>
    </location>
</feature>
<organism evidence="3 4">
    <name type="scientific">Eubacterium uniforme</name>
    <dbReference type="NCBI Taxonomy" id="39495"/>
    <lineage>
        <taxon>Bacteria</taxon>
        <taxon>Bacillati</taxon>
        <taxon>Bacillota</taxon>
        <taxon>Clostridia</taxon>
        <taxon>Eubacteriales</taxon>
        <taxon>Eubacteriaceae</taxon>
        <taxon>Eubacterium</taxon>
    </lineage>
</organism>
<feature type="compositionally biased region" description="Basic and acidic residues" evidence="1">
    <location>
        <begin position="841"/>
        <end position="855"/>
    </location>
</feature>
<feature type="region of interest" description="Disordered" evidence="1">
    <location>
        <begin position="918"/>
        <end position="958"/>
    </location>
</feature>
<evidence type="ECO:0000256" key="1">
    <source>
        <dbReference type="SAM" id="MobiDB-lite"/>
    </source>
</evidence>
<evidence type="ECO:0000256" key="2">
    <source>
        <dbReference type="SAM" id="Phobius"/>
    </source>
</evidence>
<gene>
    <name evidence="3" type="ORF">SAMN02745111_01271</name>
</gene>
<keyword evidence="4" id="KW-1185">Reference proteome</keyword>
<sequence length="988" mass="113761">MEKSRKQKESFFSKYGCYLLGFFIPLAIMIVLYMLKDIYPFGDEMYLRSDCYHQYAPFMQEFYNKLHNGGSLLYSWEIGTGSNFTALYAYYLASPLNWLVYFAPKGHITEVISLFILLKTALCGLTFTIYISNHHKTKNVSMAAFAIFYALSSYMAAYSWNIMWLDLMVLLPIVILGLENLVLKGKCMLYIISLGICIFSNYYIAIMICIYCVIYFFVLLYVHRRRYSGHFTIVSMFKFFYSSILAGGLGMAMVLPEYYSLLTTASSDLEVPTSVMNYFSMLEMVSRSLICVECSIFDPHNPNLYCTVLVFLLIPIYCISRKVNYKEKIAKIAVVLFFLLSFNTNVLNFVWHGFHYPNSLPARQSFIYIFLVLTICYEGWTYVGEVNKKQLFAILAGVFFLFIMLEQMFVGDDYPFYIVYASFGFILVYTIIFRTYKKNLRNNGWVVYLFFIICIAESAINMDVTGLGTTSRSAYLEDNHNITSLLDHVKEKENDKFYRTEKVIHRTKNDAAWNNYKGVSVFSSSASGGLTQFYKRMGFENSFNAYSFYGYTPLTASILDVKYMLSDKDVPPNSSFELYSQIEDELYVFKNKHALPLGFMVGEKFIDNFDINMDNPFYVQNEFVSAATDAEEIFHVLHSNTTSQGVARTRVDESCYVYIYLNNRTMERATVNIYDAEGTLIDTLNFTLDKKPRICNVGYIPADGAIEISNPDTEEKVSMNALVYSFNPEAYEEAYKQMASQGLEVTSFKDTRIEGKIDVKTRGLMFTSIPYDKGWTVLVDGKKIKPISIKDGFLGVYLDEGSHKLEFRYYPRGLKAGLLVTVSTILLLLVYSLYRVLHDDRKSGKGKHSPDDNRQFRRRPRISEDNEVSDDDIKYEYSEENMNKDDSEDEGILKNHVKSNGKKNSRRVSLKDIATKEFAGEDESEKVTESEDAETYVDSKDDNSKDSSSNDSKKVDVDEFAKMEFEMSNEMEDIVIEVNKKDNKEGIY</sequence>
<proteinExistence type="predicted"/>
<feature type="transmembrane region" description="Helical" evidence="2">
    <location>
        <begin position="445"/>
        <end position="462"/>
    </location>
</feature>
<keyword evidence="2" id="KW-0812">Transmembrane</keyword>
<dbReference type="EMBL" id="FUXZ01000007">
    <property type="protein sequence ID" value="SKA66282.1"/>
    <property type="molecule type" value="Genomic_DNA"/>
</dbReference>